<dbReference type="GO" id="GO:0003677">
    <property type="term" value="F:DNA binding"/>
    <property type="evidence" value="ECO:0007669"/>
    <property type="project" value="InterPro"/>
</dbReference>
<name>U5VSG0_9ACTN</name>
<dbReference type="KEGG" id="afs:AFR_01360"/>
<protein>
    <recommendedName>
        <fullName evidence="2">HTH cro/C1-type domain-containing protein</fullName>
    </recommendedName>
</protein>
<proteinExistence type="predicted"/>
<evidence type="ECO:0000313" key="3">
    <source>
        <dbReference type="EMBL" id="AGZ38561.1"/>
    </source>
</evidence>
<dbReference type="InterPro" id="IPR010982">
    <property type="entry name" value="Lambda_DNA-bd_dom_sf"/>
</dbReference>
<feature type="region of interest" description="Disordered" evidence="1">
    <location>
        <begin position="1"/>
        <end position="35"/>
    </location>
</feature>
<dbReference type="Pfam" id="PF13560">
    <property type="entry name" value="HTH_31"/>
    <property type="match status" value="1"/>
</dbReference>
<dbReference type="PATRIC" id="fig|1246995.3.peg.272"/>
<dbReference type="SUPFAM" id="SSF47413">
    <property type="entry name" value="lambda repressor-like DNA-binding domains"/>
    <property type="match status" value="1"/>
</dbReference>
<evidence type="ECO:0000256" key="1">
    <source>
        <dbReference type="SAM" id="MobiDB-lite"/>
    </source>
</evidence>
<evidence type="ECO:0000313" key="4">
    <source>
        <dbReference type="Proteomes" id="UP000017746"/>
    </source>
</evidence>
<dbReference type="Proteomes" id="UP000017746">
    <property type="component" value="Chromosome"/>
</dbReference>
<dbReference type="EMBL" id="CP006272">
    <property type="protein sequence ID" value="AGZ38561.1"/>
    <property type="molecule type" value="Genomic_DNA"/>
</dbReference>
<organism evidence="3 4">
    <name type="scientific">Actinoplanes friuliensis DSM 7358</name>
    <dbReference type="NCBI Taxonomy" id="1246995"/>
    <lineage>
        <taxon>Bacteria</taxon>
        <taxon>Bacillati</taxon>
        <taxon>Actinomycetota</taxon>
        <taxon>Actinomycetes</taxon>
        <taxon>Micromonosporales</taxon>
        <taxon>Micromonosporaceae</taxon>
        <taxon>Actinoplanes</taxon>
    </lineage>
</organism>
<feature type="domain" description="HTH cro/C1-type" evidence="2">
    <location>
        <begin position="79"/>
        <end position="119"/>
    </location>
</feature>
<dbReference type="HOGENOM" id="CLU_095971_0_0_11"/>
<reference evidence="3 4" key="1">
    <citation type="journal article" date="2014" name="J. Biotechnol.">
        <title>Complete genome sequence of the actinobacterium Actinoplanes friuliensis HAG 010964, producer of the lipopeptide antibiotic friulimycin.</title>
        <authorList>
            <person name="Ruckert C."/>
            <person name="Szczepanowski R."/>
            <person name="Albersmeier A."/>
            <person name="Goesmann A."/>
            <person name="Fischer N."/>
            <person name="Steinkamper A."/>
            <person name="Puhler A."/>
            <person name="Biener R."/>
            <person name="Schwartz D."/>
            <person name="Kalinowski J."/>
        </authorList>
    </citation>
    <scope>NUCLEOTIDE SEQUENCE [LARGE SCALE GENOMIC DNA]</scope>
    <source>
        <strain evidence="3 4">DSM 7358</strain>
    </source>
</reference>
<gene>
    <name evidence="3" type="ORF">AFR_01360</name>
</gene>
<accession>U5VSG0</accession>
<dbReference type="OrthoDB" id="3291909at2"/>
<keyword evidence="4" id="KW-1185">Reference proteome</keyword>
<dbReference type="AlphaFoldDB" id="U5VSG0"/>
<sequence length="182" mass="19430">MTSTDVPGGGRHRARFPASGTFAEPAGTAGRPSSASLAREHELARMRAKLMDPETAARDLAERLTFAHVNAGKPALSVLGEAVHYSKATLSKVFAGKMVPSWPLVEDLAVALRVPPQTVVQEWLLLWTAANTLRRNPDAGRPAPGTTAATTDAGYTCPKCGSWVVDTALHTGWHLQISDPQR</sequence>
<dbReference type="InterPro" id="IPR001387">
    <property type="entry name" value="Cro/C1-type_HTH"/>
</dbReference>
<evidence type="ECO:0000259" key="2">
    <source>
        <dbReference type="PROSITE" id="PS50943"/>
    </source>
</evidence>
<dbReference type="PROSITE" id="PS50943">
    <property type="entry name" value="HTH_CROC1"/>
    <property type="match status" value="1"/>
</dbReference>
<dbReference type="RefSeq" id="WP_023357504.1">
    <property type="nucleotide sequence ID" value="NC_022657.1"/>
</dbReference>